<evidence type="ECO:0000313" key="2">
    <source>
        <dbReference type="EMBL" id="CAB4588852.1"/>
    </source>
</evidence>
<dbReference type="PANTHER" id="PTHR48080">
    <property type="entry name" value="D-GALACTONATE DEHYDRATASE-RELATED"/>
    <property type="match status" value="1"/>
</dbReference>
<dbReference type="InterPro" id="IPR029017">
    <property type="entry name" value="Enolase-like_N"/>
</dbReference>
<dbReference type="Pfam" id="PF13378">
    <property type="entry name" value="MR_MLE_C"/>
    <property type="match status" value="1"/>
</dbReference>
<dbReference type="EMBL" id="CAFBPY010000030">
    <property type="protein sequence ID" value="CAB5035525.1"/>
    <property type="molecule type" value="Genomic_DNA"/>
</dbReference>
<dbReference type="Pfam" id="PF02746">
    <property type="entry name" value="MR_MLE_N"/>
    <property type="match status" value="1"/>
</dbReference>
<evidence type="ECO:0000313" key="3">
    <source>
        <dbReference type="EMBL" id="CAB4688965.1"/>
    </source>
</evidence>
<dbReference type="AlphaFoldDB" id="A0A6J6W9G8"/>
<evidence type="ECO:0000313" key="5">
    <source>
        <dbReference type="EMBL" id="CAB4780509.1"/>
    </source>
</evidence>
<dbReference type="InterPro" id="IPR034593">
    <property type="entry name" value="DgoD-like"/>
</dbReference>
<dbReference type="EMBL" id="CAEZYJ010000065">
    <property type="protein sequence ID" value="CAB4719979.1"/>
    <property type="molecule type" value="Genomic_DNA"/>
</dbReference>
<dbReference type="Gene3D" id="3.20.20.120">
    <property type="entry name" value="Enolase-like C-terminal domain"/>
    <property type="match status" value="1"/>
</dbReference>
<name>A0A6J6W9G8_9ZZZZ</name>
<dbReference type="PANTHER" id="PTHR48080:SF6">
    <property type="entry name" value="STARVATION-SENSING PROTEIN RSPA"/>
    <property type="match status" value="1"/>
</dbReference>
<dbReference type="GO" id="GO:0000287">
    <property type="term" value="F:magnesium ion binding"/>
    <property type="evidence" value="ECO:0007669"/>
    <property type="project" value="UniProtKB-ARBA"/>
</dbReference>
<protein>
    <submittedName>
        <fullName evidence="5">Unannotated protein</fullName>
    </submittedName>
</protein>
<dbReference type="SFLD" id="SFLDS00001">
    <property type="entry name" value="Enolase"/>
    <property type="match status" value="1"/>
</dbReference>
<dbReference type="InterPro" id="IPR013341">
    <property type="entry name" value="Mandelate_racemase_N_dom"/>
</dbReference>
<evidence type="ECO:0000313" key="6">
    <source>
        <dbReference type="EMBL" id="CAB4871609.1"/>
    </source>
</evidence>
<dbReference type="SUPFAM" id="SSF51604">
    <property type="entry name" value="Enolase C-terminal domain-like"/>
    <property type="match status" value="1"/>
</dbReference>
<reference evidence="5" key="1">
    <citation type="submission" date="2020-05" db="EMBL/GenBank/DDBJ databases">
        <authorList>
            <person name="Chiriac C."/>
            <person name="Salcher M."/>
            <person name="Ghai R."/>
            <person name="Kavagutti S V."/>
        </authorList>
    </citation>
    <scope>NUCLEOTIDE SEQUENCE</scope>
</reference>
<dbReference type="SMART" id="SM00922">
    <property type="entry name" value="MR_MLE"/>
    <property type="match status" value="1"/>
</dbReference>
<evidence type="ECO:0000259" key="1">
    <source>
        <dbReference type="SMART" id="SM00922"/>
    </source>
</evidence>
<feature type="domain" description="Mandelate racemase/muconate lactonizing enzyme C-terminal" evidence="1">
    <location>
        <begin position="150"/>
        <end position="270"/>
    </location>
</feature>
<organism evidence="5">
    <name type="scientific">freshwater metagenome</name>
    <dbReference type="NCBI Taxonomy" id="449393"/>
    <lineage>
        <taxon>unclassified sequences</taxon>
        <taxon>metagenomes</taxon>
        <taxon>ecological metagenomes</taxon>
    </lineage>
</organism>
<evidence type="ECO:0000313" key="4">
    <source>
        <dbReference type="EMBL" id="CAB4719979.1"/>
    </source>
</evidence>
<dbReference type="InterPro" id="IPR013342">
    <property type="entry name" value="Mandelate_racemase_C"/>
</dbReference>
<gene>
    <name evidence="2" type="ORF">UFOPK1811_00032</name>
    <name evidence="3" type="ORF">UFOPK2360_01024</name>
    <name evidence="4" type="ORF">UFOPK2659_00576</name>
    <name evidence="5" type="ORF">UFOPK2922_01003</name>
    <name evidence="6" type="ORF">UFOPK3306_00972</name>
    <name evidence="7" type="ORF">UFOPK4209_00314</name>
</gene>
<dbReference type="Gene3D" id="3.30.390.10">
    <property type="entry name" value="Enolase-like, N-terminal domain"/>
    <property type="match status" value="1"/>
</dbReference>
<dbReference type="EMBL" id="CAEZZS010000047">
    <property type="protein sequence ID" value="CAB4780509.1"/>
    <property type="molecule type" value="Genomic_DNA"/>
</dbReference>
<dbReference type="GO" id="GO:0009063">
    <property type="term" value="P:amino acid catabolic process"/>
    <property type="evidence" value="ECO:0007669"/>
    <property type="project" value="InterPro"/>
</dbReference>
<dbReference type="PROSITE" id="PS00908">
    <property type="entry name" value="MR_MLE_1"/>
    <property type="match status" value="1"/>
</dbReference>
<dbReference type="SUPFAM" id="SSF54826">
    <property type="entry name" value="Enolase N-terminal domain-like"/>
    <property type="match status" value="1"/>
</dbReference>
<evidence type="ECO:0000313" key="7">
    <source>
        <dbReference type="EMBL" id="CAB5035525.1"/>
    </source>
</evidence>
<dbReference type="InterPro" id="IPR029065">
    <property type="entry name" value="Enolase_C-like"/>
</dbReference>
<dbReference type="EMBL" id="CAEZXH010000067">
    <property type="protein sequence ID" value="CAB4688965.1"/>
    <property type="molecule type" value="Genomic_DNA"/>
</dbReference>
<accession>A0A6J6W9G8</accession>
<sequence>MSFEILTKKIDSLPLKLMKPITIRDIKTIATAPMGASWLIVLVETSEPGITGIGCASFRMRYHTVITTIERYLKPLLIGRDVSEIEDIWQTSMVQSYWRNSPVFNSAMAGIDIALWDIKGKMANMPVYQLLGGKSRPAAAVYSHADGKDLQEVGDNFSKFREQGYKFIRCQLGGYGGKVHEITSPDNVLPGNYFDPPAYAKSVIKLFDYIRENFGTDIELIHDVHSRLSPIDVIKLARNLEPHNLFWLEDAFPPELLDWYTLMRQHTLTPQAVGEIFTHPREWEPLINDRLIDFIRLNITKVGGITPGKKIAAKAESNGVRLGSYAGCSSPVAVAATLHVNLNAYSFGAMEWNSWKYMEDVMSEMFPGLPQVRNGYMYANDQPGLGIGINEKMALKFPCPEDSLGMDVHDVPLWTTTRTPDGSSTRP</sequence>
<dbReference type="EMBL" id="CAFBLI010000077">
    <property type="protein sequence ID" value="CAB4871609.1"/>
    <property type="molecule type" value="Genomic_DNA"/>
</dbReference>
<proteinExistence type="predicted"/>
<dbReference type="InterPro" id="IPR018110">
    <property type="entry name" value="Mandel_Rmase/mucon_lact_enz_CS"/>
</dbReference>
<dbReference type="EMBL" id="CAEZUJ010000001">
    <property type="protein sequence ID" value="CAB4588852.1"/>
    <property type="molecule type" value="Genomic_DNA"/>
</dbReference>
<dbReference type="InterPro" id="IPR036849">
    <property type="entry name" value="Enolase-like_C_sf"/>
</dbReference>